<keyword evidence="1" id="KW-1133">Transmembrane helix</keyword>
<keyword evidence="1" id="KW-0812">Transmembrane</keyword>
<accession>A0ABM8HMY2</accession>
<dbReference type="InterPro" id="IPR005625">
    <property type="entry name" value="PepSY-ass_TM"/>
</dbReference>
<proteinExistence type="predicted"/>
<organism evidence="2 3">
    <name type="scientific">Vreelandella olivaria</name>
    <dbReference type="NCBI Taxonomy" id="390919"/>
    <lineage>
        <taxon>Bacteria</taxon>
        <taxon>Pseudomonadati</taxon>
        <taxon>Pseudomonadota</taxon>
        <taxon>Gammaproteobacteria</taxon>
        <taxon>Oceanospirillales</taxon>
        <taxon>Halomonadaceae</taxon>
        <taxon>Vreelandella</taxon>
    </lineage>
</organism>
<name>A0ABM8HMY2_9GAMM</name>
<evidence type="ECO:0000313" key="2">
    <source>
        <dbReference type="EMBL" id="BBI48455.1"/>
    </source>
</evidence>
<dbReference type="PANTHER" id="PTHR34219:SF1">
    <property type="entry name" value="PEPSY DOMAIN-CONTAINING PROTEIN"/>
    <property type="match status" value="1"/>
</dbReference>
<dbReference type="PANTHER" id="PTHR34219">
    <property type="entry name" value="IRON-REGULATED INNER MEMBRANE PROTEIN-RELATED"/>
    <property type="match status" value="1"/>
</dbReference>
<keyword evidence="1" id="KW-0472">Membrane</keyword>
<keyword evidence="3" id="KW-1185">Reference proteome</keyword>
<dbReference type="Proteomes" id="UP000289555">
    <property type="component" value="Chromosome"/>
</dbReference>
<feature type="transmembrane region" description="Helical" evidence="1">
    <location>
        <begin position="92"/>
        <end position="115"/>
    </location>
</feature>
<evidence type="ECO:0000256" key="1">
    <source>
        <dbReference type="SAM" id="Phobius"/>
    </source>
</evidence>
<dbReference type="EMBL" id="AP019416">
    <property type="protein sequence ID" value="BBI48455.1"/>
    <property type="molecule type" value="Genomic_DNA"/>
</dbReference>
<protein>
    <submittedName>
        <fullName evidence="2">Uncharacterized protein</fullName>
    </submittedName>
</protein>
<dbReference type="Pfam" id="PF03929">
    <property type="entry name" value="PepSY_TM"/>
    <property type="match status" value="1"/>
</dbReference>
<evidence type="ECO:0000313" key="3">
    <source>
        <dbReference type="Proteomes" id="UP000289555"/>
    </source>
</evidence>
<feature type="transmembrane region" description="Helical" evidence="1">
    <location>
        <begin position="44"/>
        <end position="65"/>
    </location>
</feature>
<sequence length="116" mass="12393">MALHPRSMAVTDQTDFATFPWAAKLTRWGIDLHMGVLFGVANQIVLALIAAGLVTLIVWGYLMAWRRLRAASGQRFPTVAEPFSQLPLSAKIGLLAGAIAVGLALPVLGASLAILW</sequence>
<reference evidence="3" key="1">
    <citation type="journal article" date="2019" name="Microbiol. Resour. Announc.">
        <title>Complete Genome Sequence of Halomonas olivaria, a Moderately Halophilic Bacterium Isolated from Olive Processing Effluents, Obtained by Nanopore Sequencing.</title>
        <authorList>
            <person name="Nagata S."/>
            <person name="Ii K.M."/>
            <person name="Tsukimi T."/>
            <person name="Miura M.C."/>
            <person name="Galipon J."/>
            <person name="Arakawa K."/>
        </authorList>
    </citation>
    <scope>NUCLEOTIDE SEQUENCE [LARGE SCALE GENOMIC DNA]</scope>
    <source>
        <strain evidence="3">TYRC17</strain>
    </source>
</reference>
<gene>
    <name evidence="2" type="ORF">HORIV_08760</name>
</gene>